<dbReference type="RefSeq" id="WP_006426792.1">
    <property type="nucleotide sequence ID" value="NZ_DS264392.1"/>
</dbReference>
<dbReference type="eggNOG" id="ENOG5033I6J">
    <property type="taxonomic scope" value="Bacteria"/>
</dbReference>
<comment type="caution">
    <text evidence="1">The sequence shown here is derived from an EMBL/GenBank/DDBJ whole genome shotgun (WGS) entry which is preliminary data.</text>
</comment>
<dbReference type="HOGENOM" id="CLU_2205516_0_0_9"/>
<evidence type="ECO:0000313" key="1">
    <source>
        <dbReference type="EMBL" id="EDM64091.1"/>
    </source>
</evidence>
<evidence type="ECO:0000313" key="2">
    <source>
        <dbReference type="Proteomes" id="UP000004016"/>
    </source>
</evidence>
<protein>
    <submittedName>
        <fullName evidence="1">Uncharacterized protein</fullName>
    </submittedName>
</protein>
<dbReference type="GeneID" id="93136612"/>
<reference evidence="1 2" key="1">
    <citation type="submission" date="2007-03" db="EMBL/GenBank/DDBJ databases">
        <authorList>
            <person name="Fulton L."/>
            <person name="Clifton S."/>
            <person name="Fulton B."/>
            <person name="Xu J."/>
            <person name="Minx P."/>
            <person name="Pepin K.H."/>
            <person name="Johnson M."/>
            <person name="Thiruvilangam P."/>
            <person name="Bhonagiri V."/>
            <person name="Nash W.E."/>
            <person name="Mardis E.R."/>
            <person name="Wilson R.K."/>
        </authorList>
    </citation>
    <scope>NUCLEOTIDE SEQUENCE [LARGE SCALE GENOMIC DNA]</scope>
    <source>
        <strain evidence="1 2">DSM 13814</strain>
    </source>
</reference>
<dbReference type="Proteomes" id="UP000004016">
    <property type="component" value="Unassembled WGS sequence"/>
</dbReference>
<dbReference type="AlphaFoldDB" id="A6BEQ2"/>
<dbReference type="EMBL" id="AAXB02000002">
    <property type="protein sequence ID" value="EDM64091.1"/>
    <property type="molecule type" value="Genomic_DNA"/>
</dbReference>
<name>A6BEQ2_9FIRM</name>
<gene>
    <name evidence="1" type="ORF">DORLON_00772</name>
</gene>
<accession>A6BEQ2</accession>
<proteinExistence type="predicted"/>
<sequence>MRILQFRINGQKLSKDGDFSGLIAGTKGYLYAAYNFDREWDGCKKAAVFSRYDKEYPVPIINSKCAVPDEITGCKRWKIYLVGERKGYRITTNEVEVRQE</sequence>
<organism evidence="1 2">
    <name type="scientific">Dorea longicatena DSM 13814</name>
    <dbReference type="NCBI Taxonomy" id="411462"/>
    <lineage>
        <taxon>Bacteria</taxon>
        <taxon>Bacillati</taxon>
        <taxon>Bacillota</taxon>
        <taxon>Clostridia</taxon>
        <taxon>Lachnospirales</taxon>
        <taxon>Lachnospiraceae</taxon>
        <taxon>Dorea</taxon>
    </lineage>
</organism>
<reference evidence="1 2" key="2">
    <citation type="submission" date="2007-04" db="EMBL/GenBank/DDBJ databases">
        <title>Draft genome sequence of Dorea longicatena (DSM 13814).</title>
        <authorList>
            <person name="Sudarsanam P."/>
            <person name="Ley R."/>
            <person name="Guruge J."/>
            <person name="Turnbaugh P.J."/>
            <person name="Mahowald M."/>
            <person name="Liep D."/>
            <person name="Gordon J."/>
        </authorList>
    </citation>
    <scope>NUCLEOTIDE SEQUENCE [LARGE SCALE GENOMIC DNA]</scope>
    <source>
        <strain evidence="1 2">DSM 13814</strain>
    </source>
</reference>